<dbReference type="NCBIfam" id="TIGR00052">
    <property type="entry name" value="nudix-type nucleoside diphosphatase, YffH/AdpP family"/>
    <property type="match status" value="1"/>
</dbReference>
<comment type="subcellular location">
    <subcellularLocation>
        <location evidence="2">Cytoplasm</location>
    </subcellularLocation>
</comment>
<evidence type="ECO:0000313" key="11">
    <source>
        <dbReference type="Proteomes" id="UP000250166"/>
    </source>
</evidence>
<name>A0A2X3DKR0_9HELI</name>
<gene>
    <name evidence="10" type="primary">nudK</name>
    <name evidence="10" type="ORF">NCTC13102_01317</name>
</gene>
<evidence type="ECO:0000256" key="6">
    <source>
        <dbReference type="ARBA" id="ARBA00022842"/>
    </source>
</evidence>
<evidence type="ECO:0000256" key="1">
    <source>
        <dbReference type="ARBA" id="ARBA00001946"/>
    </source>
</evidence>
<accession>A0A2X3DKR0</accession>
<evidence type="ECO:0000259" key="9">
    <source>
        <dbReference type="PROSITE" id="PS51462"/>
    </source>
</evidence>
<dbReference type="SUPFAM" id="SSF55811">
    <property type="entry name" value="Nudix"/>
    <property type="match status" value="1"/>
</dbReference>
<dbReference type="PANTHER" id="PTHR11839">
    <property type="entry name" value="UDP/ADP-SUGAR PYROPHOSPHATASE"/>
    <property type="match status" value="1"/>
</dbReference>
<evidence type="ECO:0000256" key="7">
    <source>
        <dbReference type="PIRSR" id="PIRSR604385-2"/>
    </source>
</evidence>
<dbReference type="AlphaFoldDB" id="A0A2X3DKR0"/>
<dbReference type="InterPro" id="IPR004385">
    <property type="entry name" value="NDP_pyrophosphatase"/>
</dbReference>
<dbReference type="FunFam" id="3.90.79.10:FF:000035">
    <property type="entry name" value="Uridine diphosphate glucose pyrophosphatase"/>
    <property type="match status" value="1"/>
</dbReference>
<dbReference type="PANTHER" id="PTHR11839:SF15">
    <property type="entry name" value="URIDINE DIPHOSPHATE GLUCOSE PYROPHOSPHATASE NUDT14"/>
    <property type="match status" value="1"/>
</dbReference>
<feature type="binding site" evidence="7">
    <location>
        <position position="110"/>
    </location>
    <ligand>
        <name>Mg(2+)</name>
        <dbReference type="ChEBI" id="CHEBI:18420"/>
        <label>1</label>
    </ligand>
</feature>
<evidence type="ECO:0000256" key="2">
    <source>
        <dbReference type="ARBA" id="ARBA00004496"/>
    </source>
</evidence>
<sequence length="214" mass="24695">MSYFLNPPQPTPKITDLRQALCKDSRFIKPMRLYYKQDGQEKNWDIIHSHDSVSVMIYEQDLEAFVIVKQFRPAVFMRNNDGYIYELCAGLVDKPKKTLEEIAAEEVFEECGYEITPNRLQKITTFYTSVGISGARQTIFFVSVNKNDKHSLGGGIDDEKIEVLYLKKDKALEFINDETYHKTPALGFAINYFFYQSNQNLTNSTLTTAQKANK</sequence>
<dbReference type="Proteomes" id="UP000250166">
    <property type="component" value="Unassembled WGS sequence"/>
</dbReference>
<dbReference type="RefSeq" id="WP_023947026.1">
    <property type="nucleotide sequence ID" value="NZ_JAERIV010000007.1"/>
</dbReference>
<dbReference type="EMBL" id="UAWL01000006">
    <property type="protein sequence ID" value="SQB98850.1"/>
    <property type="molecule type" value="Genomic_DNA"/>
</dbReference>
<dbReference type="GO" id="GO:0016818">
    <property type="term" value="F:hydrolase activity, acting on acid anhydrides, in phosphorus-containing anhydrides"/>
    <property type="evidence" value="ECO:0007669"/>
    <property type="project" value="InterPro"/>
</dbReference>
<dbReference type="InterPro" id="IPR000086">
    <property type="entry name" value="NUDIX_hydrolase_dom"/>
</dbReference>
<dbReference type="Pfam" id="PF00293">
    <property type="entry name" value="NUDIX"/>
    <property type="match status" value="1"/>
</dbReference>
<dbReference type="InterPro" id="IPR015797">
    <property type="entry name" value="NUDIX_hydrolase-like_dom_sf"/>
</dbReference>
<evidence type="ECO:0000256" key="4">
    <source>
        <dbReference type="ARBA" id="ARBA00022490"/>
    </source>
</evidence>
<keyword evidence="7" id="KW-0479">Metal-binding</keyword>
<dbReference type="GO" id="GO:0006753">
    <property type="term" value="P:nucleoside phosphate metabolic process"/>
    <property type="evidence" value="ECO:0007669"/>
    <property type="project" value="TreeGrafter"/>
</dbReference>
<keyword evidence="4" id="KW-0963">Cytoplasm</keyword>
<protein>
    <submittedName>
        <fullName evidence="10">UDP-sugar diphosphatase</fullName>
        <ecNumber evidence="10">3.6.1.-</ecNumber>
    </submittedName>
</protein>
<evidence type="ECO:0000256" key="8">
    <source>
        <dbReference type="PIRSR" id="PIRSR604385-3"/>
    </source>
</evidence>
<feature type="binding site" evidence="7">
    <location>
        <position position="106"/>
    </location>
    <ligand>
        <name>Mg(2+)</name>
        <dbReference type="ChEBI" id="CHEBI:18420"/>
        <label>1</label>
    </ligand>
</feature>
<organism evidence="10 11">
    <name type="scientific">Helicobacter fennelliae</name>
    <dbReference type="NCBI Taxonomy" id="215"/>
    <lineage>
        <taxon>Bacteria</taxon>
        <taxon>Pseudomonadati</taxon>
        <taxon>Campylobacterota</taxon>
        <taxon>Epsilonproteobacteria</taxon>
        <taxon>Campylobacterales</taxon>
        <taxon>Helicobacteraceae</taxon>
        <taxon>Helicobacter</taxon>
    </lineage>
</organism>
<dbReference type="PROSITE" id="PS51462">
    <property type="entry name" value="NUDIX"/>
    <property type="match status" value="1"/>
</dbReference>
<reference evidence="10 11" key="1">
    <citation type="submission" date="2018-06" db="EMBL/GenBank/DDBJ databases">
        <authorList>
            <consortium name="Pathogen Informatics"/>
            <person name="Doyle S."/>
        </authorList>
    </citation>
    <scope>NUCLEOTIDE SEQUENCE [LARGE SCALE GENOMIC DNA]</scope>
    <source>
        <strain evidence="10 11">NCTC13102</strain>
    </source>
</reference>
<dbReference type="EC" id="3.6.1.-" evidence="10"/>
<feature type="binding site" evidence="7">
    <location>
        <position position="89"/>
    </location>
    <ligand>
        <name>Mg(2+)</name>
        <dbReference type="ChEBI" id="CHEBI:18420"/>
        <label>1</label>
    </ligand>
</feature>
<comment type="subunit">
    <text evidence="3">Homodimer.</text>
</comment>
<comment type="cofactor">
    <cofactor evidence="1 7">
        <name>Mg(2+)</name>
        <dbReference type="ChEBI" id="CHEBI:18420"/>
    </cofactor>
</comment>
<feature type="binding site" evidence="7">
    <location>
        <position position="159"/>
    </location>
    <ligand>
        <name>Mg(2+)</name>
        <dbReference type="ChEBI" id="CHEBI:18420"/>
        <label>1</label>
    </ligand>
</feature>
<dbReference type="GO" id="GO:0005737">
    <property type="term" value="C:cytoplasm"/>
    <property type="evidence" value="ECO:0007669"/>
    <property type="project" value="UniProtKB-SubCell"/>
</dbReference>
<keyword evidence="6 7" id="KW-0460">Magnesium</keyword>
<feature type="domain" description="Nudix hydrolase" evidence="9">
    <location>
        <begin position="48"/>
        <end position="188"/>
    </location>
</feature>
<dbReference type="GO" id="GO:0019693">
    <property type="term" value="P:ribose phosphate metabolic process"/>
    <property type="evidence" value="ECO:0007669"/>
    <property type="project" value="TreeGrafter"/>
</dbReference>
<dbReference type="CDD" id="cd18887">
    <property type="entry name" value="NUDIX_UGPPase_Nudt14"/>
    <property type="match status" value="1"/>
</dbReference>
<dbReference type="GO" id="GO:0046872">
    <property type="term" value="F:metal ion binding"/>
    <property type="evidence" value="ECO:0007669"/>
    <property type="project" value="UniProtKB-KW"/>
</dbReference>
<dbReference type="Gene3D" id="3.90.79.10">
    <property type="entry name" value="Nucleoside Triphosphate Pyrophosphohydrolase"/>
    <property type="match status" value="1"/>
</dbReference>
<evidence type="ECO:0000256" key="3">
    <source>
        <dbReference type="ARBA" id="ARBA00011738"/>
    </source>
</evidence>
<evidence type="ECO:0000256" key="5">
    <source>
        <dbReference type="ARBA" id="ARBA00022801"/>
    </source>
</evidence>
<proteinExistence type="predicted"/>
<keyword evidence="5 10" id="KW-0378">Hydrolase</keyword>
<evidence type="ECO:0000313" key="10">
    <source>
        <dbReference type="EMBL" id="SQB98850.1"/>
    </source>
</evidence>
<feature type="short sequence motif" description="Nudix box" evidence="8">
    <location>
        <begin position="90"/>
        <end position="113"/>
    </location>
</feature>